<dbReference type="InterPro" id="IPR052741">
    <property type="entry name" value="Mitochondrial_HTD2"/>
</dbReference>
<dbReference type="InterPro" id="IPR029069">
    <property type="entry name" value="HotDog_dom_sf"/>
</dbReference>
<dbReference type="GO" id="GO:0019171">
    <property type="term" value="F:(3R)-hydroxyacyl-[acyl-carrier-protein] dehydratase activity"/>
    <property type="evidence" value="ECO:0007669"/>
    <property type="project" value="TreeGrafter"/>
</dbReference>
<reference evidence="1 2" key="1">
    <citation type="submission" date="2014-07" db="EMBL/GenBank/DDBJ databases">
        <authorList>
            <person name="Zhang J.E."/>
            <person name="Yang H."/>
            <person name="Guo J."/>
            <person name="Deng Z."/>
            <person name="Luo H."/>
            <person name="Luo M."/>
            <person name="Zhao B."/>
        </authorList>
    </citation>
    <scope>NUCLEOTIDE SEQUENCE [LARGE SCALE GENOMIC DNA]</scope>
    <source>
        <strain evidence="1 2">1CP</strain>
    </source>
</reference>
<dbReference type="EMBL" id="CP009111">
    <property type="protein sequence ID" value="ANS28954.1"/>
    <property type="molecule type" value="Genomic_DNA"/>
</dbReference>
<protein>
    <recommendedName>
        <fullName evidence="3">Acyl dehydratase</fullName>
    </recommendedName>
</protein>
<dbReference type="PANTHER" id="PTHR28152">
    <property type="entry name" value="HYDROXYACYL-THIOESTER DEHYDRATASE TYPE 2, MITOCHONDRIAL"/>
    <property type="match status" value="1"/>
</dbReference>
<sequence>MTPNGGWMVGDAIEQVALQCDPVRILRFGATTHNAHRIHYDTDYARAEGLPDPVVMAQLQGTLFFRAAARLAGEVGAVASVTWRNRAPAPVGCVLTVSGTVTRIEGDRIEVTLVEHADDGALCAEGSAVITTTPRSSRR</sequence>
<organism evidence="1 2">
    <name type="scientific">Rhodococcus opacus</name>
    <name type="common">Nocardia opaca</name>
    <dbReference type="NCBI Taxonomy" id="37919"/>
    <lineage>
        <taxon>Bacteria</taxon>
        <taxon>Bacillati</taxon>
        <taxon>Actinomycetota</taxon>
        <taxon>Actinomycetes</taxon>
        <taxon>Mycobacteriales</taxon>
        <taxon>Nocardiaceae</taxon>
        <taxon>Rhodococcus</taxon>
    </lineage>
</organism>
<name>A0A1B1K8K5_RHOOP</name>
<gene>
    <name evidence="1" type="ORF">R1CP_21390</name>
</gene>
<dbReference type="PANTHER" id="PTHR28152:SF1">
    <property type="entry name" value="HYDROXYACYL-THIOESTER DEHYDRATASE TYPE 2, MITOCHONDRIAL"/>
    <property type="match status" value="1"/>
</dbReference>
<evidence type="ECO:0008006" key="3">
    <source>
        <dbReference type="Google" id="ProtNLM"/>
    </source>
</evidence>
<dbReference type="PATRIC" id="fig|37919.13.peg.4514"/>
<evidence type="ECO:0000313" key="1">
    <source>
        <dbReference type="EMBL" id="ANS28954.1"/>
    </source>
</evidence>
<dbReference type="AlphaFoldDB" id="A0A1B1K8K5"/>
<dbReference type="RefSeq" id="WP_231137646.1">
    <property type="nucleotide sequence ID" value="NZ_CP009111.1"/>
</dbReference>
<dbReference type="SUPFAM" id="SSF54637">
    <property type="entry name" value="Thioesterase/thiol ester dehydrase-isomerase"/>
    <property type="match status" value="1"/>
</dbReference>
<dbReference type="Proteomes" id="UP000186108">
    <property type="component" value="Chromosome"/>
</dbReference>
<evidence type="ECO:0000313" key="2">
    <source>
        <dbReference type="Proteomes" id="UP000186108"/>
    </source>
</evidence>
<dbReference type="Gene3D" id="3.10.129.10">
    <property type="entry name" value="Hotdog Thioesterase"/>
    <property type="match status" value="1"/>
</dbReference>
<accession>A0A1B1K8K5</accession>
<proteinExistence type="predicted"/>